<sequence length="111" mass="12423">MLKHIFRLGITLVLFGSLSGCFGNGGSLTPPKADDVLHALRKQDDRIVQVRLKQCKRSNVYEGQEGAHPYFDLYHCVVTVERFDPILNQSLHQDEKHILSLSSGGWTTGSE</sequence>
<evidence type="ECO:0000313" key="2">
    <source>
        <dbReference type="Proteomes" id="UP001243195"/>
    </source>
</evidence>
<gene>
    <name evidence="1" type="ORF">RFH51_06205</name>
</gene>
<dbReference type="EMBL" id="JAVIDA010000006">
    <property type="protein sequence ID" value="MDQ9071049.1"/>
    <property type="molecule type" value="Genomic_DNA"/>
</dbReference>
<accession>A0AAW8JGU1</accession>
<dbReference type="Proteomes" id="UP001243195">
    <property type="component" value="Unassembled WGS sequence"/>
</dbReference>
<evidence type="ECO:0008006" key="3">
    <source>
        <dbReference type="Google" id="ProtNLM"/>
    </source>
</evidence>
<evidence type="ECO:0000313" key="1">
    <source>
        <dbReference type="EMBL" id="MDQ9071049.1"/>
    </source>
</evidence>
<comment type="caution">
    <text evidence="1">The sequence shown here is derived from an EMBL/GenBank/DDBJ whole genome shotgun (WGS) entry which is preliminary data.</text>
</comment>
<proteinExistence type="predicted"/>
<organism evidence="1 2">
    <name type="scientific">Acinetobacter gerneri</name>
    <dbReference type="NCBI Taxonomy" id="202952"/>
    <lineage>
        <taxon>Bacteria</taxon>
        <taxon>Pseudomonadati</taxon>
        <taxon>Pseudomonadota</taxon>
        <taxon>Gammaproteobacteria</taxon>
        <taxon>Moraxellales</taxon>
        <taxon>Moraxellaceae</taxon>
        <taxon>Acinetobacter</taxon>
    </lineage>
</organism>
<dbReference type="AlphaFoldDB" id="A0AAW8JGU1"/>
<protein>
    <recommendedName>
        <fullName evidence="3">Lipoprotein</fullName>
    </recommendedName>
</protein>
<dbReference type="RefSeq" id="WP_308955558.1">
    <property type="nucleotide sequence ID" value="NZ_JAVICY010000005.1"/>
</dbReference>
<dbReference type="PROSITE" id="PS51257">
    <property type="entry name" value="PROKAR_LIPOPROTEIN"/>
    <property type="match status" value="1"/>
</dbReference>
<name>A0AAW8JGU1_9GAMM</name>
<reference evidence="1" key="1">
    <citation type="submission" date="2023-08" db="EMBL/GenBank/DDBJ databases">
        <title>Emergence of clinically-relevant ST2 carbapenem-resistant Acinetobacter baumannii strains in hospital sewages in Zhejiang, East of China.</title>
        <authorList>
            <person name="Kaichao C."/>
            <person name="Zhang R."/>
        </authorList>
    </citation>
    <scope>NUCLEOTIDE SEQUENCE</scope>
    <source>
        <strain evidence="1">M-SY-60</strain>
    </source>
</reference>